<feature type="chain" id="PRO_5002434954" evidence="1">
    <location>
        <begin position="25"/>
        <end position="39"/>
    </location>
</feature>
<reference evidence="2" key="2">
    <citation type="journal article" date="2015" name="Fish Shellfish Immunol.">
        <title>Early steps in the European eel (Anguilla anguilla)-Vibrio vulnificus interaction in the gills: Role of the RtxA13 toxin.</title>
        <authorList>
            <person name="Callol A."/>
            <person name="Pajuelo D."/>
            <person name="Ebbesson L."/>
            <person name="Teles M."/>
            <person name="MacKenzie S."/>
            <person name="Amaro C."/>
        </authorList>
    </citation>
    <scope>NUCLEOTIDE SEQUENCE</scope>
</reference>
<protein>
    <submittedName>
        <fullName evidence="2">Uncharacterized protein</fullName>
    </submittedName>
</protein>
<evidence type="ECO:0000313" key="2">
    <source>
        <dbReference type="EMBL" id="JAH99443.1"/>
    </source>
</evidence>
<name>A0A0E9XCP6_ANGAN</name>
<proteinExistence type="predicted"/>
<evidence type="ECO:0000256" key="1">
    <source>
        <dbReference type="SAM" id="SignalP"/>
    </source>
</evidence>
<feature type="signal peptide" evidence="1">
    <location>
        <begin position="1"/>
        <end position="24"/>
    </location>
</feature>
<organism evidence="2">
    <name type="scientific">Anguilla anguilla</name>
    <name type="common">European freshwater eel</name>
    <name type="synonym">Muraena anguilla</name>
    <dbReference type="NCBI Taxonomy" id="7936"/>
    <lineage>
        <taxon>Eukaryota</taxon>
        <taxon>Metazoa</taxon>
        <taxon>Chordata</taxon>
        <taxon>Craniata</taxon>
        <taxon>Vertebrata</taxon>
        <taxon>Euteleostomi</taxon>
        <taxon>Actinopterygii</taxon>
        <taxon>Neopterygii</taxon>
        <taxon>Teleostei</taxon>
        <taxon>Anguilliformes</taxon>
        <taxon>Anguillidae</taxon>
        <taxon>Anguilla</taxon>
    </lineage>
</organism>
<accession>A0A0E9XCP6</accession>
<dbReference type="EMBL" id="GBXM01009134">
    <property type="protein sequence ID" value="JAH99443.1"/>
    <property type="molecule type" value="Transcribed_RNA"/>
</dbReference>
<keyword evidence="1" id="KW-0732">Signal</keyword>
<sequence>MGALGLFLLTRFLCVSIFLAPVHPLNTLVCPWDLSNRGI</sequence>
<reference evidence="2" key="1">
    <citation type="submission" date="2014-11" db="EMBL/GenBank/DDBJ databases">
        <authorList>
            <person name="Amaro Gonzalez C."/>
        </authorList>
    </citation>
    <scope>NUCLEOTIDE SEQUENCE</scope>
</reference>
<dbReference type="AlphaFoldDB" id="A0A0E9XCP6"/>